<keyword evidence="4" id="KW-1185">Reference proteome</keyword>
<evidence type="ECO:0000313" key="4">
    <source>
        <dbReference type="Proteomes" id="UP001595279"/>
    </source>
</evidence>
<comment type="caution">
    <text evidence="3">The sequence shown here is derived from an EMBL/GenBank/DDBJ whole genome shotgun (WGS) entry which is preliminary data.</text>
</comment>
<keyword evidence="1" id="KW-1133">Transmembrane helix</keyword>
<dbReference type="EMBL" id="JBHRSA010000055">
    <property type="protein sequence ID" value="MFC3041514.1"/>
    <property type="molecule type" value="Genomic_DNA"/>
</dbReference>
<gene>
    <name evidence="3" type="ORF">ACFOGI_14810</name>
</gene>
<dbReference type="InterPro" id="IPR016747">
    <property type="entry name" value="Phosphotransbutyrylase"/>
</dbReference>
<feature type="transmembrane region" description="Helical" evidence="1">
    <location>
        <begin position="78"/>
        <end position="95"/>
    </location>
</feature>
<protein>
    <submittedName>
        <fullName evidence="3">VanZ family protein</fullName>
    </submittedName>
</protein>
<feature type="transmembrane region" description="Helical" evidence="1">
    <location>
        <begin position="133"/>
        <end position="155"/>
    </location>
</feature>
<dbReference type="RefSeq" id="WP_390274194.1">
    <property type="nucleotide sequence ID" value="NZ_JBHRSA010000055.1"/>
</dbReference>
<evidence type="ECO:0000256" key="1">
    <source>
        <dbReference type="SAM" id="Phobius"/>
    </source>
</evidence>
<proteinExistence type="predicted"/>
<accession>A0ABV7CYP6</accession>
<keyword evidence="1" id="KW-0472">Membrane</keyword>
<name>A0ABV7CYP6_9BACI</name>
<dbReference type="Pfam" id="PF04892">
    <property type="entry name" value="VanZ"/>
    <property type="match status" value="1"/>
</dbReference>
<dbReference type="InterPro" id="IPR006976">
    <property type="entry name" value="VanZ-like"/>
</dbReference>
<sequence length="160" mass="18171">MKNYLYWLLPIGWMAVIFRSSATPYQNQDIKPLLGSFPVDLSFLEPLVDWISFRYHQSVVSVETLGIEGFIEFFIRKGAHVGVFFLLMCAFYAALRKAPGLKSRTNLALSFFLTVAYAVADEVHQGFTPNRTPYFGDVVLDSFGALLAAVCLLVFTRWKR</sequence>
<dbReference type="NCBIfam" id="NF037970">
    <property type="entry name" value="vanZ_1"/>
    <property type="match status" value="1"/>
</dbReference>
<keyword evidence="1" id="KW-0812">Transmembrane</keyword>
<feature type="domain" description="VanZ-like" evidence="2">
    <location>
        <begin position="7"/>
        <end position="155"/>
    </location>
</feature>
<organism evidence="3 4">
    <name type="scientific">Virgibacillus xinjiangensis</name>
    <dbReference type="NCBI Taxonomy" id="393090"/>
    <lineage>
        <taxon>Bacteria</taxon>
        <taxon>Bacillati</taxon>
        <taxon>Bacillota</taxon>
        <taxon>Bacilli</taxon>
        <taxon>Bacillales</taxon>
        <taxon>Bacillaceae</taxon>
        <taxon>Virgibacillus</taxon>
    </lineage>
</organism>
<dbReference type="Proteomes" id="UP001595279">
    <property type="component" value="Unassembled WGS sequence"/>
</dbReference>
<evidence type="ECO:0000259" key="2">
    <source>
        <dbReference type="Pfam" id="PF04892"/>
    </source>
</evidence>
<feature type="transmembrane region" description="Helical" evidence="1">
    <location>
        <begin position="107"/>
        <end position="127"/>
    </location>
</feature>
<dbReference type="PIRSF" id="PIRSF019083">
    <property type="entry name" value="UCP019083_VanZ"/>
    <property type="match status" value="1"/>
</dbReference>
<evidence type="ECO:0000313" key="3">
    <source>
        <dbReference type="EMBL" id="MFC3041514.1"/>
    </source>
</evidence>
<reference evidence="4" key="1">
    <citation type="journal article" date="2019" name="Int. J. Syst. Evol. Microbiol.">
        <title>The Global Catalogue of Microorganisms (GCM) 10K type strain sequencing project: providing services to taxonomists for standard genome sequencing and annotation.</title>
        <authorList>
            <consortium name="The Broad Institute Genomics Platform"/>
            <consortium name="The Broad Institute Genome Sequencing Center for Infectious Disease"/>
            <person name="Wu L."/>
            <person name="Ma J."/>
        </authorList>
    </citation>
    <scope>NUCLEOTIDE SEQUENCE [LARGE SCALE GENOMIC DNA]</scope>
    <source>
        <strain evidence="4">KCTC 13128</strain>
    </source>
</reference>